<gene>
    <name evidence="2" type="ORF">AN963_07895</name>
</gene>
<dbReference type="Gene3D" id="3.20.20.70">
    <property type="entry name" value="Aldolase class I"/>
    <property type="match status" value="1"/>
</dbReference>
<dbReference type="SUPFAM" id="SSF51395">
    <property type="entry name" value="FMN-linked oxidoreductases"/>
    <property type="match status" value="1"/>
</dbReference>
<dbReference type="RefSeq" id="WP_055743947.1">
    <property type="nucleotide sequence ID" value="NZ_LJJB01000007.1"/>
</dbReference>
<evidence type="ECO:0000313" key="2">
    <source>
        <dbReference type="EMBL" id="KQL49637.1"/>
    </source>
</evidence>
<dbReference type="InterPro" id="IPR045247">
    <property type="entry name" value="Oye-like"/>
</dbReference>
<dbReference type="InterPro" id="IPR013785">
    <property type="entry name" value="Aldolase_TIM"/>
</dbReference>
<dbReference type="EMBL" id="LJJB01000007">
    <property type="protein sequence ID" value="KQL49637.1"/>
    <property type="molecule type" value="Genomic_DNA"/>
</dbReference>
<dbReference type="InterPro" id="IPR001155">
    <property type="entry name" value="OxRdtase_FMN_N"/>
</dbReference>
<feature type="domain" description="NADH:flavin oxidoreductase/NADH oxidase N-terminal" evidence="1">
    <location>
        <begin position="27"/>
        <end position="359"/>
    </location>
</feature>
<dbReference type="Proteomes" id="UP000051063">
    <property type="component" value="Unassembled WGS sequence"/>
</dbReference>
<reference evidence="2 3" key="1">
    <citation type="submission" date="2015-09" db="EMBL/GenBank/DDBJ databases">
        <title>Genome sequencing project for genomic taxonomy and phylogenomics of Bacillus-like bacteria.</title>
        <authorList>
            <person name="Liu B."/>
            <person name="Wang J."/>
            <person name="Zhu Y."/>
            <person name="Liu G."/>
            <person name="Chen Q."/>
            <person name="Chen Z."/>
            <person name="Lan J."/>
            <person name="Che J."/>
            <person name="Ge C."/>
            <person name="Shi H."/>
            <person name="Pan Z."/>
            <person name="Liu X."/>
        </authorList>
    </citation>
    <scope>NUCLEOTIDE SEQUENCE [LARGE SCALE GENOMIC DNA]</scope>
    <source>
        <strain evidence="2 3">DSM 8552</strain>
    </source>
</reference>
<evidence type="ECO:0000259" key="1">
    <source>
        <dbReference type="Pfam" id="PF00724"/>
    </source>
</evidence>
<dbReference type="CDD" id="cd02933">
    <property type="entry name" value="OYE_like_FMN"/>
    <property type="match status" value="1"/>
</dbReference>
<proteinExistence type="predicted"/>
<sequence length="372" mass="40717">MTQANKGIYQATEMKSWGKLKDGAASNLFEPVTIGAWKLKSRTAMAPMTRCFADDQTGVVGEDVVAYYRKRAADGIGLIITEGIVVSPRGKGNPGVPGLYSQEQVDAWKKVTQAVHEEGGTIIAQIWHVGRLSHHEIAGNLPPQAPSAIAAEGLVPRYRQPYDVPEAMTIADIQELVGQYAQAAKNAIEAGFDGVEIHGAHGYLIDQFNSDISNHRTDQYGGDLAQRLTLMKEVLKAVIDAIGTERTLIRFSAHKADNPTYMWEDPEVAIRTFVEAFKDAGATMIHPSIMQFTRVLADGKTMHQIVRKYWDGIIVGVGTLDPETAERAIAEGTIDVAAFGRPLIANPDFIHRLKNGEELEEYDAKTQLPVLV</sequence>
<dbReference type="PANTHER" id="PTHR22893">
    <property type="entry name" value="NADH OXIDOREDUCTASE-RELATED"/>
    <property type="match status" value="1"/>
</dbReference>
<organism evidence="2 3">
    <name type="scientific">Brevibacillus choshinensis</name>
    <dbReference type="NCBI Taxonomy" id="54911"/>
    <lineage>
        <taxon>Bacteria</taxon>
        <taxon>Bacillati</taxon>
        <taxon>Bacillota</taxon>
        <taxon>Bacilli</taxon>
        <taxon>Bacillales</taxon>
        <taxon>Paenibacillaceae</taxon>
        <taxon>Brevibacillus</taxon>
    </lineage>
</organism>
<comment type="caution">
    <text evidence="2">The sequence shown here is derived from an EMBL/GenBank/DDBJ whole genome shotgun (WGS) entry which is preliminary data.</text>
</comment>
<name>A0ABR5NDL7_BRECH</name>
<accession>A0ABR5NDL7</accession>
<dbReference type="PANTHER" id="PTHR22893:SF91">
    <property type="entry name" value="NADPH DEHYDROGENASE 2-RELATED"/>
    <property type="match status" value="1"/>
</dbReference>
<keyword evidence="3" id="KW-1185">Reference proteome</keyword>
<protein>
    <submittedName>
        <fullName evidence="2">Oxidoreductase</fullName>
    </submittedName>
</protein>
<dbReference type="Pfam" id="PF00724">
    <property type="entry name" value="Oxidored_FMN"/>
    <property type="match status" value="1"/>
</dbReference>
<evidence type="ECO:0000313" key="3">
    <source>
        <dbReference type="Proteomes" id="UP000051063"/>
    </source>
</evidence>